<reference evidence="1" key="1">
    <citation type="submission" date="2022-09" db="EMBL/GenBank/DDBJ databases">
        <title>A Global Phylogenomic Analysis of the Shiitake Genus Lentinula.</title>
        <authorList>
            <consortium name="DOE Joint Genome Institute"/>
            <person name="Sierra-Patev S."/>
            <person name="Min B."/>
            <person name="Naranjo-Ortiz M."/>
            <person name="Looney B."/>
            <person name="Konkel Z."/>
            <person name="Slot J.C."/>
            <person name="Sakamoto Y."/>
            <person name="Steenwyk J.L."/>
            <person name="Rokas A."/>
            <person name="Carro J."/>
            <person name="Camarero S."/>
            <person name="Ferreira P."/>
            <person name="Molpeceres G."/>
            <person name="Ruiz-Duenas F.J."/>
            <person name="Serrano A."/>
            <person name="Henrissat B."/>
            <person name="Drula E."/>
            <person name="Hughes K.W."/>
            <person name="Mata J.L."/>
            <person name="Ishikawa N.K."/>
            <person name="Vargas-Isla R."/>
            <person name="Ushijima S."/>
            <person name="Smith C.A."/>
            <person name="Ahrendt S."/>
            <person name="Andreopoulos W."/>
            <person name="He G."/>
            <person name="Labutti K."/>
            <person name="Lipzen A."/>
            <person name="Ng V."/>
            <person name="Riley R."/>
            <person name="Sandor L."/>
            <person name="Barry K."/>
            <person name="Martinez A.T."/>
            <person name="Xiao Y."/>
            <person name="Gibbons J.G."/>
            <person name="Terashima K."/>
            <person name="Grigoriev I.V."/>
            <person name="Hibbett D.S."/>
        </authorList>
    </citation>
    <scope>NUCLEOTIDE SEQUENCE</scope>
    <source>
        <strain evidence="1">TMI1499</strain>
    </source>
</reference>
<name>A0ACC1TI75_9AGAR</name>
<accession>A0ACC1TI75</accession>
<evidence type="ECO:0000313" key="2">
    <source>
        <dbReference type="Proteomes" id="UP001163835"/>
    </source>
</evidence>
<evidence type="ECO:0000313" key="1">
    <source>
        <dbReference type="EMBL" id="KAJ3804377.1"/>
    </source>
</evidence>
<comment type="caution">
    <text evidence="1">The sequence shown here is derived from an EMBL/GenBank/DDBJ whole genome shotgun (WGS) entry which is preliminary data.</text>
</comment>
<gene>
    <name evidence="1" type="ORF">F5876DRAFT_83275</name>
</gene>
<proteinExistence type="predicted"/>
<sequence length="757" mass="82705">MSILQLTETQALALQALLYREKQLPPALQEVLAALPPSTRDIETGVHLSPETYTKRKEIEPTKFTPTTPTPTSMLTLPSTSASLSAFESPSAFPSTSPSVFPSAFTSTSTSTSISTSTSDSIFVPTSASTSAPTFVSMLVPMSVSTSVSASVPTSVSTSTPVSTSATMSALASTTSLVSPTSPLSPLTFPSTSAFPSPTMSASTLLTSGPTAPCTHCTHCGFSTYPSPGPRIPGQRTAPEYGEASVDTEEVRIETRLSSPSSFHPVAPQDLNPPLRKRKRRAGTSGGGQEDPAPISCPRKSVRTKKRARNTAYDSVQEVVNRFSINDTPAEPSKDITADMTTELGRISLGTQTSVGSTEYLSWVADLKSMMEGTLNNVRDMAVSSLVSIARRCDLATKVDGTARFVRMLNELYFAAKVNSRLNLMKIKENSLRPRPTAIFQTLQNHDILIQKSREFLLAGSRWAFLANSGSLYLLLVIAFKGEDNYFRKKASVTVIQALCNQIRAPTSSVSGDLVKLRLIPVLANLRKDIPISIPTLYHPSLFKHLGLSSSFDSGNLNKSDNYFSSFFFHTFRSLPRDWEAWNLFLAIPEDQLLSTALLERRFLLFSPIEVEVGSISELTSSSEEEPLAQRFLAKPLPISMIFSGMGFQSQDAEGIHQILRTCHEVRSPYHFPFLTVSTPLFVRYITPSLSRPTIVKPSSITDPPDPLHRLLIHLLPFSFYRLPPPSLFSTVQYYIVISRRSDYVYKASSPLPGPLS</sequence>
<dbReference type="Proteomes" id="UP001163835">
    <property type="component" value="Unassembled WGS sequence"/>
</dbReference>
<dbReference type="EMBL" id="MU796056">
    <property type="protein sequence ID" value="KAJ3804377.1"/>
    <property type="molecule type" value="Genomic_DNA"/>
</dbReference>
<organism evidence="1 2">
    <name type="scientific">Lentinula aff. lateritia</name>
    <dbReference type="NCBI Taxonomy" id="2804960"/>
    <lineage>
        <taxon>Eukaryota</taxon>
        <taxon>Fungi</taxon>
        <taxon>Dikarya</taxon>
        <taxon>Basidiomycota</taxon>
        <taxon>Agaricomycotina</taxon>
        <taxon>Agaricomycetes</taxon>
        <taxon>Agaricomycetidae</taxon>
        <taxon>Agaricales</taxon>
        <taxon>Marasmiineae</taxon>
        <taxon>Omphalotaceae</taxon>
        <taxon>Lentinula</taxon>
    </lineage>
</organism>
<protein>
    <submittedName>
        <fullName evidence="1">Uncharacterized protein</fullName>
    </submittedName>
</protein>
<keyword evidence="2" id="KW-1185">Reference proteome</keyword>